<evidence type="ECO:0000313" key="8">
    <source>
        <dbReference type="EMBL" id="TCL70103.1"/>
    </source>
</evidence>
<keyword evidence="5" id="KW-0472">Membrane</keyword>
<dbReference type="InterPro" id="IPR024478">
    <property type="entry name" value="HlyB_4HB_MCP"/>
</dbReference>
<feature type="domain" description="Methyl-accepting transducer" evidence="6">
    <location>
        <begin position="297"/>
        <end position="533"/>
    </location>
</feature>
<keyword evidence="4" id="KW-0175">Coiled coil</keyword>
<feature type="domain" description="HAMP" evidence="7">
    <location>
        <begin position="229"/>
        <end position="278"/>
    </location>
</feature>
<feature type="coiled-coil region" evidence="4">
    <location>
        <begin position="266"/>
        <end position="293"/>
    </location>
</feature>
<dbReference type="Pfam" id="PF12729">
    <property type="entry name" value="4HB_MCP_1"/>
    <property type="match status" value="1"/>
</dbReference>
<evidence type="ECO:0000259" key="6">
    <source>
        <dbReference type="PROSITE" id="PS50111"/>
    </source>
</evidence>
<dbReference type="InterPro" id="IPR004089">
    <property type="entry name" value="MCPsignal_dom"/>
</dbReference>
<dbReference type="CDD" id="cd06225">
    <property type="entry name" value="HAMP"/>
    <property type="match status" value="1"/>
</dbReference>
<dbReference type="SMART" id="SM00304">
    <property type="entry name" value="HAMP"/>
    <property type="match status" value="2"/>
</dbReference>
<protein>
    <submittedName>
        <fullName evidence="8">Methyl-accepting chemotaxis protein</fullName>
    </submittedName>
</protein>
<sequence length="584" mass="64472">MRAVQGVQKIFAPIVRFYLDLKIIWKMVIGFGLVLAAVFVIATVSQLNIDKMQRMVDQVIDGELEPMAYIHDIRSYIAELEVSTRDALLKEDAVALRYVHNQFLPHTVLQTVNYSFERLIGQATSDPQREQLKQLQASWQQYYELYLKLTADLPARQNAELNDTITKVRFFLVGGIDRMVETDYRQRAVLAKAAAKETFEKQQFATLAIVLSTVLLAIAISLLTTLCTVAPLNRLAAGARKIAEGDLTVTVQDRRGDELGELAGCFNLMTAELRELIEAIKRAADKVNENSKQLIDGTYGASEVTQQLVEALTQVAEGADQQQQRVASIHGIVQVVSDFSDRMNRIVHNVAELSENTVARALHGEEVADAVVDRMRRIEQFMAVSDEMMQQLQVLSQEIAKMAASVRDIAEQTNLLSLNAAIEAARAGEHGRGFGVVAEAIGQLAMQTKTASTEVGKLVHRIQAAFTELSGMIETENRVIQEGEQDVASLGEVFDAISDAARQVNQELGQVTQHTAKLAVEHGEVLKAVEQITTIATEHKAGTESASTAAFEHYSYTQAMISAGEVLGHWGDNLRQAVSKFKYS</sequence>
<evidence type="ECO:0000256" key="3">
    <source>
        <dbReference type="PROSITE-ProRule" id="PRU00284"/>
    </source>
</evidence>
<dbReference type="PANTHER" id="PTHR32089">
    <property type="entry name" value="METHYL-ACCEPTING CHEMOTAXIS PROTEIN MCPB"/>
    <property type="match status" value="1"/>
</dbReference>
<keyword evidence="5" id="KW-1133">Transmembrane helix</keyword>
<keyword evidence="1 3" id="KW-0807">Transducer</keyword>
<dbReference type="InterPro" id="IPR003660">
    <property type="entry name" value="HAMP_dom"/>
</dbReference>
<comment type="caution">
    <text evidence="8">The sequence shown here is derived from an EMBL/GenBank/DDBJ whole genome shotgun (WGS) entry which is preliminary data.</text>
</comment>
<dbReference type="PANTHER" id="PTHR32089:SF112">
    <property type="entry name" value="LYSOZYME-LIKE PROTEIN-RELATED"/>
    <property type="match status" value="1"/>
</dbReference>
<evidence type="ECO:0000259" key="7">
    <source>
        <dbReference type="PROSITE" id="PS50885"/>
    </source>
</evidence>
<gene>
    <name evidence="8" type="ORF">EDC14_101092</name>
</gene>
<dbReference type="SMART" id="SM00283">
    <property type="entry name" value="MA"/>
    <property type="match status" value="1"/>
</dbReference>
<accession>A0A4R1RU67</accession>
<keyword evidence="5" id="KW-0812">Transmembrane</keyword>
<dbReference type="AlphaFoldDB" id="A0A4R1RU67"/>
<organism evidence="8 9">
    <name type="scientific">Hydrogenispora ethanolica</name>
    <dbReference type="NCBI Taxonomy" id="1082276"/>
    <lineage>
        <taxon>Bacteria</taxon>
        <taxon>Bacillati</taxon>
        <taxon>Bacillota</taxon>
        <taxon>Hydrogenispora</taxon>
    </lineage>
</organism>
<dbReference type="SUPFAM" id="SSF58104">
    <property type="entry name" value="Methyl-accepting chemotaxis protein (MCP) signaling domain"/>
    <property type="match status" value="1"/>
</dbReference>
<evidence type="ECO:0000256" key="1">
    <source>
        <dbReference type="ARBA" id="ARBA00023224"/>
    </source>
</evidence>
<feature type="transmembrane region" description="Helical" evidence="5">
    <location>
        <begin position="23"/>
        <end position="45"/>
    </location>
</feature>
<proteinExistence type="inferred from homology"/>
<evidence type="ECO:0000256" key="4">
    <source>
        <dbReference type="SAM" id="Coils"/>
    </source>
</evidence>
<dbReference type="Gene3D" id="1.10.287.950">
    <property type="entry name" value="Methyl-accepting chemotaxis protein"/>
    <property type="match status" value="1"/>
</dbReference>
<dbReference type="Pfam" id="PF00015">
    <property type="entry name" value="MCPsignal"/>
    <property type="match status" value="1"/>
</dbReference>
<dbReference type="Gene3D" id="6.10.340.10">
    <property type="match status" value="1"/>
</dbReference>
<comment type="similarity">
    <text evidence="2">Belongs to the methyl-accepting chemotaxis (MCP) protein family.</text>
</comment>
<evidence type="ECO:0000256" key="2">
    <source>
        <dbReference type="ARBA" id="ARBA00029447"/>
    </source>
</evidence>
<dbReference type="EMBL" id="SLUN01000010">
    <property type="protein sequence ID" value="TCL70103.1"/>
    <property type="molecule type" value="Genomic_DNA"/>
</dbReference>
<dbReference type="OrthoDB" id="1062at2"/>
<feature type="transmembrane region" description="Helical" evidence="5">
    <location>
        <begin position="204"/>
        <end position="226"/>
    </location>
</feature>
<dbReference type="Pfam" id="PF00672">
    <property type="entry name" value="HAMP"/>
    <property type="match status" value="1"/>
</dbReference>
<dbReference type="GO" id="GO:0016020">
    <property type="term" value="C:membrane"/>
    <property type="evidence" value="ECO:0007669"/>
    <property type="project" value="InterPro"/>
</dbReference>
<keyword evidence="9" id="KW-1185">Reference proteome</keyword>
<reference evidence="8 9" key="1">
    <citation type="submission" date="2019-03" db="EMBL/GenBank/DDBJ databases">
        <title>Genomic Encyclopedia of Type Strains, Phase IV (KMG-IV): sequencing the most valuable type-strain genomes for metagenomic binning, comparative biology and taxonomic classification.</title>
        <authorList>
            <person name="Goeker M."/>
        </authorList>
    </citation>
    <scope>NUCLEOTIDE SEQUENCE [LARGE SCALE GENOMIC DNA]</scope>
    <source>
        <strain evidence="8 9">LX-B</strain>
    </source>
</reference>
<dbReference type="Proteomes" id="UP000295008">
    <property type="component" value="Unassembled WGS sequence"/>
</dbReference>
<dbReference type="RefSeq" id="WP_132014189.1">
    <property type="nucleotide sequence ID" value="NZ_SLUN01000010.1"/>
</dbReference>
<name>A0A4R1RU67_HYDET</name>
<dbReference type="GO" id="GO:0007165">
    <property type="term" value="P:signal transduction"/>
    <property type="evidence" value="ECO:0007669"/>
    <property type="project" value="UniProtKB-KW"/>
</dbReference>
<evidence type="ECO:0000256" key="5">
    <source>
        <dbReference type="SAM" id="Phobius"/>
    </source>
</evidence>
<dbReference type="PROSITE" id="PS50885">
    <property type="entry name" value="HAMP"/>
    <property type="match status" value="1"/>
</dbReference>
<evidence type="ECO:0000313" key="9">
    <source>
        <dbReference type="Proteomes" id="UP000295008"/>
    </source>
</evidence>
<dbReference type="PROSITE" id="PS50111">
    <property type="entry name" value="CHEMOTAXIS_TRANSDUC_2"/>
    <property type="match status" value="1"/>
</dbReference>